<evidence type="ECO:0000259" key="6">
    <source>
        <dbReference type="PROSITE" id="PS50888"/>
    </source>
</evidence>
<dbReference type="Pfam" id="PF00010">
    <property type="entry name" value="HLH"/>
    <property type="match status" value="1"/>
</dbReference>
<dbReference type="FunFam" id="4.10.280.10:FF:000029">
    <property type="entry name" value="Achaete-scute family bHLH transcription factor 1"/>
    <property type="match status" value="1"/>
</dbReference>
<evidence type="ECO:0000256" key="2">
    <source>
        <dbReference type="ARBA" id="ARBA00022902"/>
    </source>
</evidence>
<dbReference type="CDD" id="cd19723">
    <property type="entry name" value="bHLH_TS_ASCL1_like"/>
    <property type="match status" value="1"/>
</dbReference>
<evidence type="ECO:0000313" key="8">
    <source>
        <dbReference type="Proteomes" id="UP000828390"/>
    </source>
</evidence>
<dbReference type="PANTHER" id="PTHR23349:SF108">
    <property type="entry name" value="BHLH DOMAIN-CONTAINING PROTEIN"/>
    <property type="match status" value="1"/>
</dbReference>
<feature type="region of interest" description="Disordered" evidence="5">
    <location>
        <begin position="310"/>
        <end position="338"/>
    </location>
</feature>
<reference evidence="7" key="1">
    <citation type="journal article" date="2019" name="bioRxiv">
        <title>The Genome of the Zebra Mussel, Dreissena polymorpha: A Resource for Invasive Species Research.</title>
        <authorList>
            <person name="McCartney M.A."/>
            <person name="Auch B."/>
            <person name="Kono T."/>
            <person name="Mallez S."/>
            <person name="Zhang Y."/>
            <person name="Obille A."/>
            <person name="Becker A."/>
            <person name="Abrahante J.E."/>
            <person name="Garbe J."/>
            <person name="Badalamenti J.P."/>
            <person name="Herman A."/>
            <person name="Mangelson H."/>
            <person name="Liachko I."/>
            <person name="Sullivan S."/>
            <person name="Sone E.D."/>
            <person name="Koren S."/>
            <person name="Silverstein K.A.T."/>
            <person name="Beckman K.B."/>
            <person name="Gohl D.M."/>
        </authorList>
    </citation>
    <scope>NUCLEOTIDE SEQUENCE</scope>
    <source>
        <strain evidence="7">Duluth1</strain>
        <tissue evidence="7">Whole animal</tissue>
    </source>
</reference>
<sequence>MITYTNMAATTLGFIPLQLIQTSTLQQFGHFETKGLAASGTYVVVKTPTVAQQLQLTKSLKELQTGRKEINNNENANGKPVLLRCKRRVDFTDLGCKLVDSHSPSVSRRNERERKRVKMVNMGFETLRQHVPFGKKNKKMSKVETLRSAVQYIKQLQEMLDEHDGSVSDLIPSDVDMDALEIKVNEMIQKSNDSNNNANDIENSIKNMNSSVNMSSSDQMTMSTMNNNINCINDALAVCDNFESLGSRLQTTSLSQQTTTPQSSPGLPDSPNQLTSHQQHFFPTYQTCADLFSSHYESVSSAGSMSSAMSYSQASPAGSLHSPTSSVVSDSSYDSISQNDEDDLLSGFNWFN</sequence>
<dbReference type="InterPro" id="IPR050283">
    <property type="entry name" value="E-box_TF_Regulators"/>
</dbReference>
<dbReference type="Proteomes" id="UP000828390">
    <property type="component" value="Unassembled WGS sequence"/>
</dbReference>
<dbReference type="SUPFAM" id="SSF47459">
    <property type="entry name" value="HLH, helix-loop-helix DNA-binding domain"/>
    <property type="match status" value="1"/>
</dbReference>
<dbReference type="InterPro" id="IPR036638">
    <property type="entry name" value="HLH_DNA-bd_sf"/>
</dbReference>
<name>A0A9D4BST8_DREPO</name>
<keyword evidence="8" id="KW-1185">Reference proteome</keyword>
<dbReference type="GO" id="GO:0000981">
    <property type="term" value="F:DNA-binding transcription factor activity, RNA polymerase II-specific"/>
    <property type="evidence" value="ECO:0007669"/>
    <property type="project" value="TreeGrafter"/>
</dbReference>
<dbReference type="GO" id="GO:0005634">
    <property type="term" value="C:nucleus"/>
    <property type="evidence" value="ECO:0007669"/>
    <property type="project" value="UniProtKB-SubCell"/>
</dbReference>
<feature type="region of interest" description="Disordered" evidence="5">
    <location>
        <begin position="251"/>
        <end position="276"/>
    </location>
</feature>
<evidence type="ECO:0000256" key="5">
    <source>
        <dbReference type="SAM" id="MobiDB-lite"/>
    </source>
</evidence>
<evidence type="ECO:0000313" key="7">
    <source>
        <dbReference type="EMBL" id="KAH3706922.1"/>
    </source>
</evidence>
<keyword evidence="3" id="KW-0238">DNA-binding</keyword>
<dbReference type="InterPro" id="IPR011598">
    <property type="entry name" value="bHLH_dom"/>
</dbReference>
<keyword evidence="2" id="KW-0524">Neurogenesis</keyword>
<dbReference type="EMBL" id="JAIWYP010000014">
    <property type="protein sequence ID" value="KAH3706922.1"/>
    <property type="molecule type" value="Genomic_DNA"/>
</dbReference>
<dbReference type="OrthoDB" id="5976910at2759"/>
<feature type="compositionally biased region" description="Low complexity" evidence="5">
    <location>
        <begin position="310"/>
        <end position="337"/>
    </location>
</feature>
<comment type="caution">
    <text evidence="7">The sequence shown here is derived from an EMBL/GenBank/DDBJ whole genome shotgun (WGS) entry which is preliminary data.</text>
</comment>
<reference evidence="7" key="2">
    <citation type="submission" date="2020-11" db="EMBL/GenBank/DDBJ databases">
        <authorList>
            <person name="McCartney M.A."/>
            <person name="Auch B."/>
            <person name="Kono T."/>
            <person name="Mallez S."/>
            <person name="Becker A."/>
            <person name="Gohl D.M."/>
            <person name="Silverstein K.A.T."/>
            <person name="Koren S."/>
            <person name="Bechman K.B."/>
            <person name="Herman A."/>
            <person name="Abrahante J.E."/>
            <person name="Garbe J."/>
        </authorList>
    </citation>
    <scope>NUCLEOTIDE SEQUENCE</scope>
    <source>
        <strain evidence="7">Duluth1</strain>
        <tissue evidence="7">Whole animal</tissue>
    </source>
</reference>
<dbReference type="PROSITE" id="PS50888">
    <property type="entry name" value="BHLH"/>
    <property type="match status" value="1"/>
</dbReference>
<dbReference type="GO" id="GO:0000977">
    <property type="term" value="F:RNA polymerase II transcription regulatory region sequence-specific DNA binding"/>
    <property type="evidence" value="ECO:0007669"/>
    <property type="project" value="TreeGrafter"/>
</dbReference>
<feature type="compositionally biased region" description="Low complexity" evidence="5">
    <location>
        <begin position="251"/>
        <end position="267"/>
    </location>
</feature>
<keyword evidence="4" id="KW-0539">Nucleus</keyword>
<proteinExistence type="predicted"/>
<dbReference type="AlphaFoldDB" id="A0A9D4BST8"/>
<evidence type="ECO:0000256" key="3">
    <source>
        <dbReference type="ARBA" id="ARBA00023125"/>
    </source>
</evidence>
<dbReference type="GO" id="GO:0007399">
    <property type="term" value="P:nervous system development"/>
    <property type="evidence" value="ECO:0007669"/>
    <property type="project" value="UniProtKB-KW"/>
</dbReference>
<dbReference type="PANTHER" id="PTHR23349">
    <property type="entry name" value="BASIC HELIX-LOOP-HELIX TRANSCRIPTION FACTOR, TWIST"/>
    <property type="match status" value="1"/>
</dbReference>
<gene>
    <name evidence="7" type="ORF">DPMN_066313</name>
</gene>
<feature type="domain" description="BHLH" evidence="6">
    <location>
        <begin position="104"/>
        <end position="156"/>
    </location>
</feature>
<evidence type="ECO:0000256" key="1">
    <source>
        <dbReference type="ARBA" id="ARBA00004123"/>
    </source>
</evidence>
<organism evidence="7 8">
    <name type="scientific">Dreissena polymorpha</name>
    <name type="common">Zebra mussel</name>
    <name type="synonym">Mytilus polymorpha</name>
    <dbReference type="NCBI Taxonomy" id="45954"/>
    <lineage>
        <taxon>Eukaryota</taxon>
        <taxon>Metazoa</taxon>
        <taxon>Spiralia</taxon>
        <taxon>Lophotrochozoa</taxon>
        <taxon>Mollusca</taxon>
        <taxon>Bivalvia</taxon>
        <taxon>Autobranchia</taxon>
        <taxon>Heteroconchia</taxon>
        <taxon>Euheterodonta</taxon>
        <taxon>Imparidentia</taxon>
        <taxon>Neoheterodontei</taxon>
        <taxon>Myida</taxon>
        <taxon>Dreissenoidea</taxon>
        <taxon>Dreissenidae</taxon>
        <taxon>Dreissena</taxon>
    </lineage>
</organism>
<comment type="subcellular location">
    <subcellularLocation>
        <location evidence="1">Nucleus</location>
    </subcellularLocation>
</comment>
<dbReference type="SMART" id="SM00353">
    <property type="entry name" value="HLH"/>
    <property type="match status" value="1"/>
</dbReference>
<accession>A0A9D4BST8</accession>
<dbReference type="Gene3D" id="4.10.280.10">
    <property type="entry name" value="Helix-loop-helix DNA-binding domain"/>
    <property type="match status" value="1"/>
</dbReference>
<evidence type="ECO:0000256" key="4">
    <source>
        <dbReference type="ARBA" id="ARBA00023242"/>
    </source>
</evidence>
<protein>
    <recommendedName>
        <fullName evidence="6">BHLH domain-containing protein</fullName>
    </recommendedName>
</protein>
<dbReference type="GO" id="GO:0046983">
    <property type="term" value="F:protein dimerization activity"/>
    <property type="evidence" value="ECO:0007669"/>
    <property type="project" value="InterPro"/>
</dbReference>